<evidence type="ECO:0000313" key="1">
    <source>
        <dbReference type="EMBL" id="GFY61792.1"/>
    </source>
</evidence>
<accession>A0A8X7CEA2</accession>
<name>A0A8X7CEA2_9ARAC</name>
<dbReference type="OrthoDB" id="7467267at2759"/>
<evidence type="ECO:0000313" key="2">
    <source>
        <dbReference type="Proteomes" id="UP000886998"/>
    </source>
</evidence>
<reference evidence="1" key="1">
    <citation type="submission" date="2020-08" db="EMBL/GenBank/DDBJ databases">
        <title>Multicomponent nature underlies the extraordinary mechanical properties of spider dragline silk.</title>
        <authorList>
            <person name="Kono N."/>
            <person name="Nakamura H."/>
            <person name="Mori M."/>
            <person name="Yoshida Y."/>
            <person name="Ohtoshi R."/>
            <person name="Malay A.D."/>
            <person name="Moran D.A.P."/>
            <person name="Tomita M."/>
            <person name="Numata K."/>
            <person name="Arakawa K."/>
        </authorList>
    </citation>
    <scope>NUCLEOTIDE SEQUENCE</scope>
</reference>
<dbReference type="Proteomes" id="UP000886998">
    <property type="component" value="Unassembled WGS sequence"/>
</dbReference>
<protein>
    <submittedName>
        <fullName evidence="1">Uncharacterized protein</fullName>
    </submittedName>
</protein>
<sequence length="88" mass="10207">MPLKTWLRVSDVYSDSDIESLNEESPPTCLFKPPNHQQKHAIRLMSDMDEDWEIRVQFLTTIDGKGFTKIVNDKANVQFEDIIARLKA</sequence>
<comment type="caution">
    <text evidence="1">The sequence shown here is derived from an EMBL/GenBank/DDBJ whole genome shotgun (WGS) entry which is preliminary data.</text>
</comment>
<dbReference type="EMBL" id="BMAV01013809">
    <property type="protein sequence ID" value="GFY61792.1"/>
    <property type="molecule type" value="Genomic_DNA"/>
</dbReference>
<keyword evidence="2" id="KW-1185">Reference proteome</keyword>
<organism evidence="1 2">
    <name type="scientific">Trichonephila inaurata madagascariensis</name>
    <dbReference type="NCBI Taxonomy" id="2747483"/>
    <lineage>
        <taxon>Eukaryota</taxon>
        <taxon>Metazoa</taxon>
        <taxon>Ecdysozoa</taxon>
        <taxon>Arthropoda</taxon>
        <taxon>Chelicerata</taxon>
        <taxon>Arachnida</taxon>
        <taxon>Araneae</taxon>
        <taxon>Araneomorphae</taxon>
        <taxon>Entelegynae</taxon>
        <taxon>Araneoidea</taxon>
        <taxon>Nephilidae</taxon>
        <taxon>Trichonephila</taxon>
        <taxon>Trichonephila inaurata</taxon>
    </lineage>
</organism>
<proteinExistence type="predicted"/>
<dbReference type="AlphaFoldDB" id="A0A8X7CEA2"/>
<gene>
    <name evidence="1" type="ORF">TNIN_403641</name>
</gene>